<organism evidence="1 2">
    <name type="scientific">Periconia digitata</name>
    <dbReference type="NCBI Taxonomy" id="1303443"/>
    <lineage>
        <taxon>Eukaryota</taxon>
        <taxon>Fungi</taxon>
        <taxon>Dikarya</taxon>
        <taxon>Ascomycota</taxon>
        <taxon>Pezizomycotina</taxon>
        <taxon>Dothideomycetes</taxon>
        <taxon>Pleosporomycetidae</taxon>
        <taxon>Pleosporales</taxon>
        <taxon>Massarineae</taxon>
        <taxon>Periconiaceae</taxon>
        <taxon>Periconia</taxon>
    </lineage>
</organism>
<keyword evidence="2" id="KW-1185">Reference proteome</keyword>
<evidence type="ECO:0000313" key="1">
    <source>
        <dbReference type="EMBL" id="CAI6254295.1"/>
    </source>
</evidence>
<sequence length="60" mass="6780">MTFNQAESIKQNTESHITRVNQRHNIAHSRAPFAYSLLLPSIQRQNSITITISALNIDST</sequence>
<gene>
    <name evidence="1" type="ORF">PDIGIT_LOCUS1093</name>
</gene>
<dbReference type="Proteomes" id="UP001152607">
    <property type="component" value="Unassembled WGS sequence"/>
</dbReference>
<protein>
    <submittedName>
        <fullName evidence="1">Uncharacterized protein</fullName>
    </submittedName>
</protein>
<evidence type="ECO:0000313" key="2">
    <source>
        <dbReference type="Proteomes" id="UP001152607"/>
    </source>
</evidence>
<comment type="caution">
    <text evidence="1">The sequence shown here is derived from an EMBL/GenBank/DDBJ whole genome shotgun (WGS) entry which is preliminary data.</text>
</comment>
<dbReference type="EMBL" id="CAOQHR010000001">
    <property type="protein sequence ID" value="CAI6254295.1"/>
    <property type="molecule type" value="Genomic_DNA"/>
</dbReference>
<proteinExistence type="predicted"/>
<dbReference type="AlphaFoldDB" id="A0A9W4XPP9"/>
<name>A0A9W4XPP9_9PLEO</name>
<reference evidence="1" key="1">
    <citation type="submission" date="2023-01" db="EMBL/GenBank/DDBJ databases">
        <authorList>
            <person name="Van Ghelder C."/>
            <person name="Rancurel C."/>
        </authorList>
    </citation>
    <scope>NUCLEOTIDE SEQUENCE</scope>
    <source>
        <strain evidence="1">CNCM I-4278</strain>
    </source>
</reference>
<accession>A0A9W4XPP9</accession>